<dbReference type="InterPro" id="IPR009053">
    <property type="entry name" value="Prefoldin"/>
</dbReference>
<comment type="caution">
    <text evidence="6">The sequence shown here is derived from an EMBL/GenBank/DDBJ whole genome shotgun (WGS) entry which is preliminary data.</text>
</comment>
<evidence type="ECO:0000256" key="1">
    <source>
        <dbReference type="ARBA" id="ARBA00004123"/>
    </source>
</evidence>
<dbReference type="CDD" id="cd23159">
    <property type="entry name" value="Prefoldin_URI1"/>
    <property type="match status" value="1"/>
</dbReference>
<protein>
    <recommendedName>
        <fullName evidence="8">DUF3835 domain-containing protein</fullName>
    </recommendedName>
</protein>
<feature type="region of interest" description="Disordered" evidence="5">
    <location>
        <begin position="429"/>
        <end position="488"/>
    </location>
</feature>
<sequence>MSDPADIGKYQQYLDKDIASREQALSQYTKFKAEYHQLQRTLRELPQETRYPAMIPAGPLAFFPGSLVHTNEILVLLGDNYFVERSAMQAAMIAKRREEFVITKIKETEKEIRQLNKRKNMGVRDELEEAQFNEDGERFVDIKEEVTDEHLRETLIEEIEEIDEQQQKALQGVRERAMKQTKADRNKVGKDEQRLLDLLDQFDSDEDDDEDEEEAEDEEAEEEVDGDEDGDAFSDEDRMNAAQDDDDDDFNDPIRPPVHSDSDDSDGDDNDDFRMNIVERFSGPPSNTEPSAPRKSILKPRTPAGPDVKPSVVKMAQQGKSVKFDSTVVAHVPTSTDLLGIGDEDDEGEVKKVSAGCESGTPTPKIQVIDEERPQLKFVPNTAKARPPKASRPVKSAIVEREEVAEVTEDMAGKLDDAATVAEKVLENTPGIRFADRKQAPKDPVSAVERDPKPPAVIHQDRPPTAPVPEAPKKMSRFKARRMGLEQD</sequence>
<dbReference type="STRING" id="61395.A0A1Y1WAH6"/>
<dbReference type="Proteomes" id="UP000193922">
    <property type="component" value="Unassembled WGS sequence"/>
</dbReference>
<dbReference type="AlphaFoldDB" id="A0A1Y1WAH6"/>
<dbReference type="OrthoDB" id="21413at2759"/>
<dbReference type="InterPro" id="IPR004127">
    <property type="entry name" value="Prefoldin_subunit_alpha"/>
</dbReference>
<gene>
    <name evidence="6" type="ORF">DL89DRAFT_266742</name>
</gene>
<comment type="subcellular location">
    <subcellularLocation>
        <location evidence="1">Nucleus</location>
    </subcellularLocation>
</comment>
<feature type="compositionally biased region" description="Basic and acidic residues" evidence="5">
    <location>
        <begin position="178"/>
        <end position="197"/>
    </location>
</feature>
<feature type="region of interest" description="Disordered" evidence="5">
    <location>
        <begin position="337"/>
        <end position="364"/>
    </location>
</feature>
<proteinExistence type="inferred from homology"/>
<evidence type="ECO:0008006" key="8">
    <source>
        <dbReference type="Google" id="ProtNLM"/>
    </source>
</evidence>
<comment type="similarity">
    <text evidence="3">Belongs to the RNA polymerase II subunit 5-mediating protein family.</text>
</comment>
<dbReference type="GO" id="GO:0003714">
    <property type="term" value="F:transcription corepressor activity"/>
    <property type="evidence" value="ECO:0007669"/>
    <property type="project" value="TreeGrafter"/>
</dbReference>
<feature type="coiled-coil region" evidence="4">
    <location>
        <begin position="98"/>
        <end position="125"/>
    </location>
</feature>
<dbReference type="EMBL" id="MCFD01000005">
    <property type="protein sequence ID" value="ORX70531.1"/>
    <property type="molecule type" value="Genomic_DNA"/>
</dbReference>
<dbReference type="RefSeq" id="XP_040744110.1">
    <property type="nucleotide sequence ID" value="XM_040887206.1"/>
</dbReference>
<dbReference type="GO" id="GO:0005634">
    <property type="term" value="C:nucleus"/>
    <property type="evidence" value="ECO:0007669"/>
    <property type="project" value="UniProtKB-SubCell"/>
</dbReference>
<organism evidence="6 7">
    <name type="scientific">Linderina pennispora</name>
    <dbReference type="NCBI Taxonomy" id="61395"/>
    <lineage>
        <taxon>Eukaryota</taxon>
        <taxon>Fungi</taxon>
        <taxon>Fungi incertae sedis</taxon>
        <taxon>Zoopagomycota</taxon>
        <taxon>Kickxellomycotina</taxon>
        <taxon>Kickxellomycetes</taxon>
        <taxon>Kickxellales</taxon>
        <taxon>Kickxellaceae</taxon>
        <taxon>Linderina</taxon>
    </lineage>
</organism>
<dbReference type="SUPFAM" id="SSF46579">
    <property type="entry name" value="Prefoldin"/>
    <property type="match status" value="1"/>
</dbReference>
<evidence type="ECO:0000313" key="6">
    <source>
        <dbReference type="EMBL" id="ORX70531.1"/>
    </source>
</evidence>
<dbReference type="GeneID" id="63803854"/>
<evidence type="ECO:0000313" key="7">
    <source>
        <dbReference type="Proteomes" id="UP000193922"/>
    </source>
</evidence>
<feature type="compositionally biased region" description="Acidic residues" evidence="5">
    <location>
        <begin position="200"/>
        <end position="234"/>
    </location>
</feature>
<keyword evidence="4" id="KW-0175">Coiled coil</keyword>
<evidence type="ECO:0000256" key="3">
    <source>
        <dbReference type="ARBA" id="ARBA00038295"/>
    </source>
</evidence>
<keyword evidence="2" id="KW-0539">Nucleus</keyword>
<dbReference type="Gene3D" id="1.10.287.370">
    <property type="match status" value="1"/>
</dbReference>
<dbReference type="InterPro" id="IPR052255">
    <property type="entry name" value="RNA_pol_II_subunit5-mediator"/>
</dbReference>
<dbReference type="GO" id="GO:0019212">
    <property type="term" value="F:phosphatase inhibitor activity"/>
    <property type="evidence" value="ECO:0007669"/>
    <property type="project" value="TreeGrafter"/>
</dbReference>
<feature type="region of interest" description="Disordered" evidence="5">
    <location>
        <begin position="178"/>
        <end position="313"/>
    </location>
</feature>
<dbReference type="Pfam" id="PF02996">
    <property type="entry name" value="Prefoldin"/>
    <property type="match status" value="1"/>
</dbReference>
<dbReference type="GO" id="GO:0003682">
    <property type="term" value="F:chromatin binding"/>
    <property type="evidence" value="ECO:0007669"/>
    <property type="project" value="TreeGrafter"/>
</dbReference>
<evidence type="ECO:0000256" key="5">
    <source>
        <dbReference type="SAM" id="MobiDB-lite"/>
    </source>
</evidence>
<dbReference type="PANTHER" id="PTHR15111">
    <property type="entry name" value="RNA POLYMERASE II SUBUNIT 5-MEDIATING PROTEIN NNX3"/>
    <property type="match status" value="1"/>
</dbReference>
<accession>A0A1Y1WAH6</accession>
<dbReference type="PANTHER" id="PTHR15111:SF0">
    <property type="entry name" value="UNCONVENTIONAL PREFOLDIN RPB5 INTERACTOR 1"/>
    <property type="match status" value="1"/>
</dbReference>
<evidence type="ECO:0000256" key="2">
    <source>
        <dbReference type="ARBA" id="ARBA00023242"/>
    </source>
</evidence>
<keyword evidence="7" id="KW-1185">Reference proteome</keyword>
<dbReference type="GO" id="GO:0000122">
    <property type="term" value="P:negative regulation of transcription by RNA polymerase II"/>
    <property type="evidence" value="ECO:0007669"/>
    <property type="project" value="TreeGrafter"/>
</dbReference>
<name>A0A1Y1WAH6_9FUNG</name>
<evidence type="ECO:0000256" key="4">
    <source>
        <dbReference type="SAM" id="Coils"/>
    </source>
</evidence>
<reference evidence="6 7" key="1">
    <citation type="submission" date="2016-07" db="EMBL/GenBank/DDBJ databases">
        <title>Pervasive Adenine N6-methylation of Active Genes in Fungi.</title>
        <authorList>
            <consortium name="DOE Joint Genome Institute"/>
            <person name="Mondo S.J."/>
            <person name="Dannebaum R.O."/>
            <person name="Kuo R.C."/>
            <person name="Labutti K."/>
            <person name="Haridas S."/>
            <person name="Kuo A."/>
            <person name="Salamov A."/>
            <person name="Ahrendt S.R."/>
            <person name="Lipzen A."/>
            <person name="Sullivan W."/>
            <person name="Andreopoulos W.B."/>
            <person name="Clum A."/>
            <person name="Lindquist E."/>
            <person name="Daum C."/>
            <person name="Ramamoorthy G.K."/>
            <person name="Gryganskyi A."/>
            <person name="Culley D."/>
            <person name="Magnuson J.K."/>
            <person name="James T.Y."/>
            <person name="O'Malley M.A."/>
            <person name="Stajich J.E."/>
            <person name="Spatafora J.W."/>
            <person name="Visel A."/>
            <person name="Grigoriev I.V."/>
        </authorList>
    </citation>
    <scope>NUCLEOTIDE SEQUENCE [LARGE SCALE GENOMIC DNA]</scope>
    <source>
        <strain evidence="6 7">ATCC 12442</strain>
    </source>
</reference>